<dbReference type="Proteomes" id="UP000750334">
    <property type="component" value="Unassembled WGS sequence"/>
</dbReference>
<proteinExistence type="predicted"/>
<dbReference type="OrthoDB" id="4035020at2759"/>
<evidence type="ECO:0008006" key="3">
    <source>
        <dbReference type="Google" id="ProtNLM"/>
    </source>
</evidence>
<dbReference type="Pfam" id="PF08058">
    <property type="entry name" value="NPCC"/>
    <property type="match status" value="1"/>
</dbReference>
<dbReference type="GO" id="GO:0006606">
    <property type="term" value="P:protein import into nucleus"/>
    <property type="evidence" value="ECO:0007669"/>
    <property type="project" value="TreeGrafter"/>
</dbReference>
<dbReference type="GO" id="GO:0005640">
    <property type="term" value="C:nuclear outer membrane"/>
    <property type="evidence" value="ECO:0007669"/>
    <property type="project" value="TreeGrafter"/>
</dbReference>
<keyword evidence="2" id="KW-1185">Reference proteome</keyword>
<name>A0A9P7BCQ1_MAUEX</name>
<dbReference type="PANTHER" id="PTHR28003">
    <property type="entry name" value="NUCLEOPORIN POM34"/>
    <property type="match status" value="1"/>
</dbReference>
<evidence type="ECO:0000313" key="2">
    <source>
        <dbReference type="Proteomes" id="UP000750334"/>
    </source>
</evidence>
<protein>
    <recommendedName>
        <fullName evidence="3">Nucleoporin POM34</fullName>
    </recommendedName>
</protein>
<dbReference type="InterPro" id="IPR012578">
    <property type="entry name" value="Nucl_pore_cmplx"/>
</dbReference>
<reference evidence="1 2" key="1">
    <citation type="submission" date="2020-11" db="EMBL/GenBank/DDBJ databases">
        <title>Kefir isolates.</title>
        <authorList>
            <person name="Marcisauskas S."/>
            <person name="Kim Y."/>
            <person name="Blasche S."/>
        </authorList>
    </citation>
    <scope>NUCLEOTIDE SEQUENCE [LARGE SCALE GENOMIC DNA]</scope>
    <source>
        <strain evidence="1 2">OG2</strain>
    </source>
</reference>
<gene>
    <name evidence="1" type="ORF">C6P45_000816</name>
</gene>
<comment type="caution">
    <text evidence="1">The sequence shown here is derived from an EMBL/GenBank/DDBJ whole genome shotgun (WGS) entry which is preliminary data.</text>
</comment>
<organism evidence="1 2">
    <name type="scientific">Maudiozyma exigua</name>
    <name type="common">Yeast</name>
    <name type="synonym">Kazachstania exigua</name>
    <dbReference type="NCBI Taxonomy" id="34358"/>
    <lineage>
        <taxon>Eukaryota</taxon>
        <taxon>Fungi</taxon>
        <taxon>Dikarya</taxon>
        <taxon>Ascomycota</taxon>
        <taxon>Saccharomycotina</taxon>
        <taxon>Saccharomycetes</taxon>
        <taxon>Saccharomycetales</taxon>
        <taxon>Saccharomycetaceae</taxon>
        <taxon>Maudiozyma</taxon>
    </lineage>
</organism>
<dbReference type="EMBL" id="PUHR01000013">
    <property type="protein sequence ID" value="KAG0671362.1"/>
    <property type="molecule type" value="Genomic_DNA"/>
</dbReference>
<sequence>MDKNFSTPSRPITRDQLNTIKQRFVKETPGLYQRNVLSYPKDSKQATQNVAENTTRDPLFNLRNLSLNSGFTTENKSSVPSHNEEILPDQELNDSQTLQLGNFENPILSKLLKRSINKEYEFNKIVTNIIGLSIWNLMINFIDLFVKHSSMGRQMYARIYTQIWDIKWVHIIYSNVTMKSIIDNLTSRNINYLFHILVCYNLIIATWRLFSNGKINDLNLSNKQKQLLGIQDKKSKSEKYEMNKPHIIETNRTNNISNANGNILREAPVTPFLFKSLKSPLRTREEQEITNGHNAFGQTHNHEFTKTNVFGDIRKTAINNNYTNTYVTPMSNVTTTAQTNKSYVASPKYTYLMNSPRPNHM</sequence>
<dbReference type="GO" id="GO:0030474">
    <property type="term" value="P:spindle pole body duplication"/>
    <property type="evidence" value="ECO:0007669"/>
    <property type="project" value="TreeGrafter"/>
</dbReference>
<dbReference type="AlphaFoldDB" id="A0A9P7BCQ1"/>
<dbReference type="GO" id="GO:0070762">
    <property type="term" value="C:nuclear pore transmembrane ring"/>
    <property type="evidence" value="ECO:0007669"/>
    <property type="project" value="TreeGrafter"/>
</dbReference>
<dbReference type="PANTHER" id="PTHR28003:SF1">
    <property type="entry name" value="NUCLEOPORIN POM34"/>
    <property type="match status" value="1"/>
</dbReference>
<evidence type="ECO:0000313" key="1">
    <source>
        <dbReference type="EMBL" id="KAG0671362.1"/>
    </source>
</evidence>
<accession>A0A9P7BCQ1</accession>